<sequence>MSIGGAQKDVHANKERPAYTGAVFRLVDCSSWTNKLRKRISAYDATYYTQEWRSLYKPFFFIKHNTTNITCTTSYRGMSPWDRRRRRKRNHKRPRMNNRRNSSRDHQNNRSSGHREDQKSSTDRQKSQSSSCRQSDQKSSRDRQKSQSSSRGKDDEKSSHERRCDGGSSRHFSNASNTLSRLSNNSSTKSATKNVRLKLTKRRPIYSHSKKSLQASMETSNADDGDASSSRRRLEKKPHKSMRSTGIFTTGNFGAATARAGRVPEPSALFDQLKRAVTDDRIRIVRSRIQHIWDRHG</sequence>
<feature type="compositionally biased region" description="Basic residues" evidence="1">
    <location>
        <begin position="195"/>
        <end position="211"/>
    </location>
</feature>
<keyword evidence="2" id="KW-1185">Reference proteome</keyword>
<dbReference type="AlphaFoldDB" id="A0A915J8V5"/>
<reference evidence="3" key="1">
    <citation type="submission" date="2022-11" db="UniProtKB">
        <authorList>
            <consortium name="WormBaseParasite"/>
        </authorList>
    </citation>
    <scope>IDENTIFICATION</scope>
</reference>
<evidence type="ECO:0000313" key="2">
    <source>
        <dbReference type="Proteomes" id="UP000887565"/>
    </source>
</evidence>
<feature type="region of interest" description="Disordered" evidence="1">
    <location>
        <begin position="72"/>
        <end position="249"/>
    </location>
</feature>
<feature type="compositionally biased region" description="Basic and acidic residues" evidence="1">
    <location>
        <begin position="102"/>
        <end position="126"/>
    </location>
</feature>
<protein>
    <submittedName>
        <fullName evidence="3">Uncharacterized protein</fullName>
    </submittedName>
</protein>
<dbReference type="Proteomes" id="UP000887565">
    <property type="component" value="Unplaced"/>
</dbReference>
<feature type="compositionally biased region" description="Basic residues" evidence="1">
    <location>
        <begin position="230"/>
        <end position="242"/>
    </location>
</feature>
<feature type="compositionally biased region" description="Low complexity" evidence="1">
    <location>
        <begin position="173"/>
        <end position="194"/>
    </location>
</feature>
<organism evidence="2 3">
    <name type="scientific">Romanomermis culicivorax</name>
    <name type="common">Nematode worm</name>
    <dbReference type="NCBI Taxonomy" id="13658"/>
    <lineage>
        <taxon>Eukaryota</taxon>
        <taxon>Metazoa</taxon>
        <taxon>Ecdysozoa</taxon>
        <taxon>Nematoda</taxon>
        <taxon>Enoplea</taxon>
        <taxon>Dorylaimia</taxon>
        <taxon>Mermithida</taxon>
        <taxon>Mermithoidea</taxon>
        <taxon>Mermithidae</taxon>
        <taxon>Romanomermis</taxon>
    </lineage>
</organism>
<name>A0A915J8V5_ROMCU</name>
<evidence type="ECO:0000256" key="1">
    <source>
        <dbReference type="SAM" id="MobiDB-lite"/>
    </source>
</evidence>
<proteinExistence type="predicted"/>
<accession>A0A915J8V5</accession>
<feature type="compositionally biased region" description="Basic residues" evidence="1">
    <location>
        <begin position="83"/>
        <end position="98"/>
    </location>
</feature>
<evidence type="ECO:0000313" key="3">
    <source>
        <dbReference type="WBParaSite" id="nRc.2.0.1.t22908-RA"/>
    </source>
</evidence>
<feature type="compositionally biased region" description="Basic and acidic residues" evidence="1">
    <location>
        <begin position="135"/>
        <end position="165"/>
    </location>
</feature>
<dbReference type="WBParaSite" id="nRc.2.0.1.t22908-RA">
    <property type="protein sequence ID" value="nRc.2.0.1.t22908-RA"/>
    <property type="gene ID" value="nRc.2.0.1.g22908"/>
</dbReference>